<dbReference type="AlphaFoldDB" id="A0A1H1WFX8"/>
<keyword evidence="4" id="KW-1185">Reference proteome</keyword>
<dbReference type="RefSeq" id="WP_197675135.1">
    <property type="nucleotide sequence ID" value="NZ_LT629742.1"/>
</dbReference>
<feature type="domain" description="DUF4440" evidence="2">
    <location>
        <begin position="24"/>
        <end position="130"/>
    </location>
</feature>
<dbReference type="SUPFAM" id="SSF54427">
    <property type="entry name" value="NTF2-like"/>
    <property type="match status" value="1"/>
</dbReference>
<name>A0A1H1WFX8_9MICO</name>
<dbReference type="InterPro" id="IPR032710">
    <property type="entry name" value="NTF2-like_dom_sf"/>
</dbReference>
<organism evidence="3 4">
    <name type="scientific">Microterricola viridarii</name>
    <dbReference type="NCBI Taxonomy" id="412690"/>
    <lineage>
        <taxon>Bacteria</taxon>
        <taxon>Bacillati</taxon>
        <taxon>Actinomycetota</taxon>
        <taxon>Actinomycetes</taxon>
        <taxon>Micrococcales</taxon>
        <taxon>Microbacteriaceae</taxon>
        <taxon>Microterricola</taxon>
    </lineage>
</organism>
<accession>A0A1H1WFX8</accession>
<protein>
    <recommendedName>
        <fullName evidence="2">DUF4440 domain-containing protein</fullName>
    </recommendedName>
</protein>
<proteinExistence type="predicted"/>
<dbReference type="EMBL" id="LT629742">
    <property type="protein sequence ID" value="SDS95531.1"/>
    <property type="molecule type" value="Genomic_DNA"/>
</dbReference>
<reference evidence="4" key="1">
    <citation type="submission" date="2016-10" db="EMBL/GenBank/DDBJ databases">
        <authorList>
            <person name="Varghese N."/>
            <person name="Submissions S."/>
        </authorList>
    </citation>
    <scope>NUCLEOTIDE SEQUENCE [LARGE SCALE GENOMIC DNA]</scope>
    <source>
        <strain evidence="4">DSM 21772</strain>
    </source>
</reference>
<dbReference type="Pfam" id="PF14534">
    <property type="entry name" value="DUF4440"/>
    <property type="match status" value="1"/>
</dbReference>
<evidence type="ECO:0000313" key="3">
    <source>
        <dbReference type="EMBL" id="SDS95531.1"/>
    </source>
</evidence>
<evidence type="ECO:0000256" key="1">
    <source>
        <dbReference type="SAM" id="MobiDB-lite"/>
    </source>
</evidence>
<sequence length="140" mass="15187">MTSSATPSALAETAELADPRAEQIRDRERARLQALVEGDIAAASALHADDFQLVTPIGALLTKAQYLGAVSAGEIDYLAWEPGPIEVRLAGPAATIRYRAELEVVFGGHHVARTAYWHTDSYELNEGGWQAVWSQATEIR</sequence>
<dbReference type="Proteomes" id="UP000181956">
    <property type="component" value="Chromosome I"/>
</dbReference>
<evidence type="ECO:0000259" key="2">
    <source>
        <dbReference type="Pfam" id="PF14534"/>
    </source>
</evidence>
<gene>
    <name evidence="3" type="ORF">SAMN04489834_2513</name>
</gene>
<feature type="region of interest" description="Disordered" evidence="1">
    <location>
        <begin position="1"/>
        <end position="23"/>
    </location>
</feature>
<dbReference type="Gene3D" id="3.10.450.50">
    <property type="match status" value="1"/>
</dbReference>
<evidence type="ECO:0000313" key="4">
    <source>
        <dbReference type="Proteomes" id="UP000181956"/>
    </source>
</evidence>
<dbReference type="InterPro" id="IPR027843">
    <property type="entry name" value="DUF4440"/>
</dbReference>